<dbReference type="RefSeq" id="WP_041092050.1">
    <property type="nucleotide sequence ID" value="NZ_AP014680.1"/>
</dbReference>
<evidence type="ECO:0000256" key="2">
    <source>
        <dbReference type="PROSITE-ProRule" id="PRU00335"/>
    </source>
</evidence>
<feature type="domain" description="HTH tetR-type" evidence="3">
    <location>
        <begin position="9"/>
        <end position="70"/>
    </location>
</feature>
<dbReference type="Proteomes" id="UP000031620">
    <property type="component" value="Chromosome"/>
</dbReference>
<dbReference type="STRING" id="1291742.LOOC260_100650"/>
<evidence type="ECO:0000313" key="5">
    <source>
        <dbReference type="Proteomes" id="UP000031620"/>
    </source>
</evidence>
<proteinExistence type="predicted"/>
<protein>
    <submittedName>
        <fullName evidence="4">TetR family transcriptional regulator</fullName>
    </submittedName>
</protein>
<dbReference type="InterPro" id="IPR009057">
    <property type="entry name" value="Homeodomain-like_sf"/>
</dbReference>
<dbReference type="HOGENOM" id="CLU_1516053_0_0_9"/>
<dbReference type="KEGG" id="lho:LOOC260_100650"/>
<dbReference type="InterPro" id="IPR001647">
    <property type="entry name" value="HTH_TetR"/>
</dbReference>
<dbReference type="EMBL" id="AP014680">
    <property type="protein sequence ID" value="BAP84644.1"/>
    <property type="molecule type" value="Genomic_DNA"/>
</dbReference>
<accession>A0A0A1GUH5</accession>
<evidence type="ECO:0000313" key="4">
    <source>
        <dbReference type="EMBL" id="BAP84644.1"/>
    </source>
</evidence>
<reference evidence="4 5" key="1">
    <citation type="submission" date="2014-11" db="EMBL/GenBank/DDBJ databases">
        <title>Complete genome sequence and analysis of Lactobacillus hokkaidonensis LOOC260T.</title>
        <authorList>
            <person name="Tanizawa Y."/>
            <person name="Tohno M."/>
            <person name="Kaminuma E."/>
            <person name="Nakamura Y."/>
            <person name="Arita M."/>
        </authorList>
    </citation>
    <scope>NUCLEOTIDE SEQUENCE [LARGE SCALE GENOMIC DNA]</scope>
    <source>
        <strain evidence="4 5">LOOC260</strain>
    </source>
</reference>
<evidence type="ECO:0000256" key="1">
    <source>
        <dbReference type="ARBA" id="ARBA00023125"/>
    </source>
</evidence>
<keyword evidence="1 2" id="KW-0238">DNA-binding</keyword>
<dbReference type="SUPFAM" id="SSF46689">
    <property type="entry name" value="Homeodomain-like"/>
    <property type="match status" value="1"/>
</dbReference>
<name>A0A0A1GUH5_9LACO</name>
<dbReference type="Gene3D" id="1.10.357.10">
    <property type="entry name" value="Tetracycline Repressor, domain 2"/>
    <property type="match status" value="1"/>
</dbReference>
<organism evidence="4 5">
    <name type="scientific">Paucilactobacillus hokkaidonensis JCM 18461</name>
    <dbReference type="NCBI Taxonomy" id="1291742"/>
    <lineage>
        <taxon>Bacteria</taxon>
        <taxon>Bacillati</taxon>
        <taxon>Bacillota</taxon>
        <taxon>Bacilli</taxon>
        <taxon>Lactobacillales</taxon>
        <taxon>Lactobacillaceae</taxon>
        <taxon>Paucilactobacillus</taxon>
    </lineage>
</organism>
<feature type="DNA-binding region" description="H-T-H motif" evidence="2">
    <location>
        <begin position="33"/>
        <end position="52"/>
    </location>
</feature>
<dbReference type="AlphaFoldDB" id="A0A0A1GUH5"/>
<dbReference type="PROSITE" id="PS50977">
    <property type="entry name" value="HTH_TETR_2"/>
    <property type="match status" value="1"/>
</dbReference>
<sequence>MEKIDRRTLKTKEKIDAAIVMLCQNKINFDTLTGPKLATTAGISRQTFYRYYLSPKEVIITMIDQHLNEFLKEFRIQDLTARNMTLQLMTTWQERTNVFELIEWSNTRQAFIKRLSEFNQRIAQQNKVNLIDEKSICNVYAAATYMFLRDYVLNQKWSKEQATDLFLHLTNNLDKIF</sequence>
<dbReference type="GO" id="GO:0003677">
    <property type="term" value="F:DNA binding"/>
    <property type="evidence" value="ECO:0007669"/>
    <property type="project" value="UniProtKB-UniRule"/>
</dbReference>
<gene>
    <name evidence="4" type="ORF">LOOC260_100650</name>
</gene>
<evidence type="ECO:0000259" key="3">
    <source>
        <dbReference type="PROSITE" id="PS50977"/>
    </source>
</evidence>